<dbReference type="GO" id="GO:0022857">
    <property type="term" value="F:transmembrane transporter activity"/>
    <property type="evidence" value="ECO:0007669"/>
    <property type="project" value="UniProtKB-UniRule"/>
</dbReference>
<sequence>MMMQLTEHSFKKFLIALALYLTSLLAANTLGLKIMPFIFGSHLSVAVFSFPVVFLMTDVIGEVYGKRAAKFFVLAGFISTALFIVYSFLSLAMPWSDDGQWARQGYNQIFGISLRMAIASLAAFLIAEYQDVFSFFFFRKKLGTRFFWLRSLLSNLWSQLLDSVIFMVIAFAGVYATKTLISIIISWWLYKVAMGALYTPLSYIGLSLLRDKKV</sequence>
<evidence type="ECO:0000313" key="2">
    <source>
        <dbReference type="EMBL" id="PIR80536.1"/>
    </source>
</evidence>
<keyword evidence="1" id="KW-0812">Transmembrane</keyword>
<gene>
    <name evidence="2" type="ORF">COU24_03380</name>
</gene>
<proteinExistence type="inferred from homology"/>
<dbReference type="NCBIfam" id="TIGR00697">
    <property type="entry name" value="queuosine precursor transporter"/>
    <property type="match status" value="1"/>
</dbReference>
<feature type="transmembrane region" description="Helical" evidence="1">
    <location>
        <begin position="147"/>
        <end position="176"/>
    </location>
</feature>
<feature type="transmembrane region" description="Helical" evidence="1">
    <location>
        <begin position="188"/>
        <end position="209"/>
    </location>
</feature>
<dbReference type="Proteomes" id="UP000229128">
    <property type="component" value="Unassembled WGS sequence"/>
</dbReference>
<organism evidence="2 3">
    <name type="scientific">Candidatus Kuenenbacteria bacterium CG10_big_fil_rev_8_21_14_0_10_39_14</name>
    <dbReference type="NCBI Taxonomy" id="1974619"/>
    <lineage>
        <taxon>Bacteria</taxon>
        <taxon>Candidatus Kueneniibacteriota</taxon>
    </lineage>
</organism>
<reference evidence="3" key="1">
    <citation type="submission" date="2017-09" db="EMBL/GenBank/DDBJ databases">
        <title>Depth-based differentiation of microbial function through sediment-hosted aquifers and enrichment of novel symbionts in the deep terrestrial subsurface.</title>
        <authorList>
            <person name="Probst A.J."/>
            <person name="Ladd B."/>
            <person name="Jarett J.K."/>
            <person name="Geller-Mcgrath D.E."/>
            <person name="Sieber C.M.K."/>
            <person name="Emerson J.B."/>
            <person name="Anantharaman K."/>
            <person name="Thomas B.C."/>
            <person name="Malmstrom R."/>
            <person name="Stieglmeier M."/>
            <person name="Klingl A."/>
            <person name="Woyke T."/>
            <person name="Ryan C.M."/>
            <person name="Banfield J.F."/>
        </authorList>
    </citation>
    <scope>NUCLEOTIDE SEQUENCE [LARGE SCALE GENOMIC DNA]</scope>
</reference>
<dbReference type="PANTHER" id="PTHR34300">
    <property type="entry name" value="QUEUOSINE PRECURSOR TRANSPORTER-RELATED"/>
    <property type="match status" value="1"/>
</dbReference>
<comment type="function">
    <text evidence="1">Involved in the import of queuosine (Q) precursors, required for Q precursor salvage.</text>
</comment>
<dbReference type="EMBL" id="PFBQ01000062">
    <property type="protein sequence ID" value="PIR80536.1"/>
    <property type="molecule type" value="Genomic_DNA"/>
</dbReference>
<comment type="similarity">
    <text evidence="1">Belongs to the vitamin uptake transporter (VUT/ECF) (TC 2.A.88) family. Q precursor transporter subfamily.</text>
</comment>
<keyword evidence="1" id="KW-0472">Membrane</keyword>
<keyword evidence="1" id="KW-1003">Cell membrane</keyword>
<feature type="transmembrane region" description="Helical" evidence="1">
    <location>
        <begin position="68"/>
        <end position="89"/>
    </location>
</feature>
<keyword evidence="1" id="KW-0813">Transport</keyword>
<comment type="subcellular location">
    <subcellularLocation>
        <location evidence="1">Cell membrane</location>
        <topology evidence="1">Multi-pass membrane protein</topology>
    </subcellularLocation>
</comment>
<feature type="transmembrane region" description="Helical" evidence="1">
    <location>
        <begin position="36"/>
        <end position="56"/>
    </location>
</feature>
<dbReference type="GO" id="GO:0005886">
    <property type="term" value="C:plasma membrane"/>
    <property type="evidence" value="ECO:0007669"/>
    <property type="project" value="UniProtKB-SubCell"/>
</dbReference>
<comment type="caution">
    <text evidence="2">The sequence shown here is derived from an EMBL/GenBank/DDBJ whole genome shotgun (WGS) entry which is preliminary data.</text>
</comment>
<dbReference type="InterPro" id="IPR003744">
    <property type="entry name" value="YhhQ"/>
</dbReference>
<dbReference type="AlphaFoldDB" id="A0A2H0U4W5"/>
<evidence type="ECO:0000256" key="1">
    <source>
        <dbReference type="HAMAP-Rule" id="MF_02088"/>
    </source>
</evidence>
<dbReference type="Pfam" id="PF02592">
    <property type="entry name" value="Vut_1"/>
    <property type="match status" value="1"/>
</dbReference>
<evidence type="ECO:0000313" key="3">
    <source>
        <dbReference type="Proteomes" id="UP000229128"/>
    </source>
</evidence>
<dbReference type="PANTHER" id="PTHR34300:SF2">
    <property type="entry name" value="QUEUOSINE PRECURSOR TRANSPORTER-RELATED"/>
    <property type="match status" value="1"/>
</dbReference>
<name>A0A2H0U4W5_9BACT</name>
<keyword evidence="1" id="KW-1133">Transmembrane helix</keyword>
<feature type="transmembrane region" description="Helical" evidence="1">
    <location>
        <begin position="109"/>
        <end position="127"/>
    </location>
</feature>
<dbReference type="HAMAP" id="MF_02088">
    <property type="entry name" value="Q_prec_transport"/>
    <property type="match status" value="1"/>
</dbReference>
<accession>A0A2H0U4W5</accession>
<protein>
    <recommendedName>
        <fullName evidence="1">Probable queuosine precursor transporter</fullName>
        <shortName evidence="1">Q precursor transporter</shortName>
    </recommendedName>
</protein>